<sequence length="311" mass="35109">MQASHEPCTLAHAGSSSGANIDKNSKNDNNTSFALKVAGWLVPDVRRHLFLLVWVCGIPIHIRYVIHLLRISAVSLDMTTTEETHLQQYRQYQEEEKEKEEENEEVLIPCERALRSAALDILFVLVASDCSAANEKVREMSLPQTEWSEVRSLMYSRVSNHDINRNSTATHIISREATVKGEVLALVPAGDVPLAELQSLYFTALDQARQFEQQYTFDSATPNNRREEVKEKKLSCIAQKQQESRQKTLSEVNTGTDVIVVDSDEGEGALQNEVVVLSDDSDSNSHNNKNPYCKPAKRRRTSTEDIYEMVE</sequence>
<name>A0A1X0NHW6_9TRYP</name>
<keyword evidence="3" id="KW-1185">Reference proteome</keyword>
<reference evidence="2 3" key="1">
    <citation type="submission" date="2017-03" db="EMBL/GenBank/DDBJ databases">
        <title>An alternative strategy for trypanosome survival in the mammalian bloodstream revealed through genome and transcriptome analysis of the ubiquitous bovine parasite Trypanosoma (Megatrypanum) theileri.</title>
        <authorList>
            <person name="Kelly S."/>
            <person name="Ivens A."/>
            <person name="Mott A."/>
            <person name="O'Neill E."/>
            <person name="Emms D."/>
            <person name="Macleod O."/>
            <person name="Voorheis P."/>
            <person name="Matthews J."/>
            <person name="Matthews K."/>
            <person name="Carrington M."/>
        </authorList>
    </citation>
    <scope>NUCLEOTIDE SEQUENCE [LARGE SCALE GENOMIC DNA]</scope>
    <source>
        <strain evidence="2">Edinburgh</strain>
    </source>
</reference>
<dbReference type="VEuPathDB" id="TriTrypDB:TM35_000461440"/>
<evidence type="ECO:0000313" key="3">
    <source>
        <dbReference type="Proteomes" id="UP000192257"/>
    </source>
</evidence>
<gene>
    <name evidence="2" type="ORF">TM35_000461440</name>
</gene>
<organism evidence="2 3">
    <name type="scientific">Trypanosoma theileri</name>
    <dbReference type="NCBI Taxonomy" id="67003"/>
    <lineage>
        <taxon>Eukaryota</taxon>
        <taxon>Discoba</taxon>
        <taxon>Euglenozoa</taxon>
        <taxon>Kinetoplastea</taxon>
        <taxon>Metakinetoplastina</taxon>
        <taxon>Trypanosomatida</taxon>
        <taxon>Trypanosomatidae</taxon>
        <taxon>Trypanosoma</taxon>
    </lineage>
</organism>
<evidence type="ECO:0000313" key="2">
    <source>
        <dbReference type="EMBL" id="ORC84325.1"/>
    </source>
</evidence>
<dbReference type="AlphaFoldDB" id="A0A1X0NHW6"/>
<feature type="region of interest" description="Disordered" evidence="1">
    <location>
        <begin position="278"/>
        <end position="311"/>
    </location>
</feature>
<feature type="region of interest" description="Disordered" evidence="1">
    <location>
        <begin position="1"/>
        <end position="24"/>
    </location>
</feature>
<protein>
    <submittedName>
        <fullName evidence="2">Uncharacterized protein</fullName>
    </submittedName>
</protein>
<comment type="caution">
    <text evidence="2">The sequence shown here is derived from an EMBL/GenBank/DDBJ whole genome shotgun (WGS) entry which is preliminary data.</text>
</comment>
<proteinExistence type="predicted"/>
<accession>A0A1X0NHW6</accession>
<dbReference type="EMBL" id="NBCO01000046">
    <property type="protein sequence ID" value="ORC84325.1"/>
    <property type="molecule type" value="Genomic_DNA"/>
</dbReference>
<dbReference type="RefSeq" id="XP_028878391.1">
    <property type="nucleotide sequence ID" value="XM_029030323.1"/>
</dbReference>
<dbReference type="OrthoDB" id="264283at2759"/>
<evidence type="ECO:0000256" key="1">
    <source>
        <dbReference type="SAM" id="MobiDB-lite"/>
    </source>
</evidence>
<dbReference type="Proteomes" id="UP000192257">
    <property type="component" value="Unassembled WGS sequence"/>
</dbReference>
<dbReference type="GeneID" id="39990103"/>